<evidence type="ECO:0000313" key="2">
    <source>
        <dbReference type="EMBL" id="ACV76660.1"/>
    </source>
</evidence>
<accession>C8XJX7</accession>
<dbReference type="HOGENOM" id="CLU_1862374_0_0_11"/>
<sequence length="159" mass="18231">MTLSTQTMTDEQRKALILEYFNTFDRGGIRSTGEPILSLFADDCMVWFPKWGLAKGVDEVGQMFADLGSTFEWIDHTTSHLNFVFSGGTTVAVEGLTRGRHRDGDWQAGRPQWGAGRFCNIFEIWDMKIQRLHIYLDPDYAGRDTDRYPWLARELSAAR</sequence>
<feature type="domain" description="SnoaL-like" evidence="1">
    <location>
        <begin position="19"/>
        <end position="131"/>
    </location>
</feature>
<keyword evidence="3" id="KW-1185">Reference proteome</keyword>
<proteinExistence type="predicted"/>
<dbReference type="InParanoid" id="C8XJX7"/>
<dbReference type="RefSeq" id="WP_012814135.1">
    <property type="nucleotide sequence ID" value="NC_013235.1"/>
</dbReference>
<organism evidence="2 3">
    <name type="scientific">Nakamurella multipartita (strain ATCC 700099 / DSM 44233 / CIP 104796 / JCM 9543 / NBRC 105858 / Y-104)</name>
    <name type="common">Microsphaera multipartita</name>
    <dbReference type="NCBI Taxonomy" id="479431"/>
    <lineage>
        <taxon>Bacteria</taxon>
        <taxon>Bacillati</taxon>
        <taxon>Actinomycetota</taxon>
        <taxon>Actinomycetes</taxon>
        <taxon>Nakamurellales</taxon>
        <taxon>Nakamurellaceae</taxon>
        <taxon>Nakamurella</taxon>
    </lineage>
</organism>
<evidence type="ECO:0000313" key="3">
    <source>
        <dbReference type="Proteomes" id="UP000002218"/>
    </source>
</evidence>
<reference evidence="2 3" key="2">
    <citation type="journal article" date="2010" name="Stand. Genomic Sci.">
        <title>Complete genome sequence of Nakamurella multipartita type strain (Y-104).</title>
        <authorList>
            <person name="Tice H."/>
            <person name="Mayilraj S."/>
            <person name="Sims D."/>
            <person name="Lapidus A."/>
            <person name="Nolan M."/>
            <person name="Lucas S."/>
            <person name="Glavina Del Rio T."/>
            <person name="Copeland A."/>
            <person name="Cheng J.F."/>
            <person name="Meincke L."/>
            <person name="Bruce D."/>
            <person name="Goodwin L."/>
            <person name="Pitluck S."/>
            <person name="Ivanova N."/>
            <person name="Mavromatis K."/>
            <person name="Ovchinnikova G."/>
            <person name="Pati A."/>
            <person name="Chen A."/>
            <person name="Palaniappan K."/>
            <person name="Land M."/>
            <person name="Hauser L."/>
            <person name="Chang Y.J."/>
            <person name="Jeffries C.D."/>
            <person name="Detter J.C."/>
            <person name="Brettin T."/>
            <person name="Rohde M."/>
            <person name="Goker M."/>
            <person name="Bristow J."/>
            <person name="Eisen J.A."/>
            <person name="Markowitz V."/>
            <person name="Hugenholtz P."/>
            <person name="Kyrpides N.C."/>
            <person name="Klenk H.P."/>
            <person name="Chen F."/>
        </authorList>
    </citation>
    <scope>NUCLEOTIDE SEQUENCE [LARGE SCALE GENOMIC DNA]</scope>
    <source>
        <strain evidence="3">ATCC 700099 / DSM 44233 / CIP 104796 / JCM 9543 / NBRC 105858 / Y-104</strain>
    </source>
</reference>
<name>C8XJX7_NAKMY</name>
<gene>
    <name evidence="2" type="ordered locus">Namu_0229</name>
</gene>
<dbReference type="Pfam" id="PF12680">
    <property type="entry name" value="SnoaL_2"/>
    <property type="match status" value="1"/>
</dbReference>
<dbReference type="eggNOG" id="COG3631">
    <property type="taxonomic scope" value="Bacteria"/>
</dbReference>
<dbReference type="Proteomes" id="UP000002218">
    <property type="component" value="Chromosome"/>
</dbReference>
<dbReference type="SUPFAM" id="SSF54427">
    <property type="entry name" value="NTF2-like"/>
    <property type="match status" value="1"/>
</dbReference>
<reference evidence="3" key="1">
    <citation type="submission" date="2009-09" db="EMBL/GenBank/DDBJ databases">
        <title>The complete genome of Nakamurella multipartita DSM 44233.</title>
        <authorList>
            <consortium name="US DOE Joint Genome Institute (JGI-PGF)"/>
            <person name="Lucas S."/>
            <person name="Copeland A."/>
            <person name="Lapidus A."/>
            <person name="Glavina del Rio T."/>
            <person name="Dalin E."/>
            <person name="Tice H."/>
            <person name="Bruce D."/>
            <person name="Goodwin L."/>
            <person name="Pitluck S."/>
            <person name="Kyrpides N."/>
            <person name="Mavromatis K."/>
            <person name="Ivanova N."/>
            <person name="Ovchinnikova G."/>
            <person name="Sims D."/>
            <person name="Meincke L."/>
            <person name="Brettin T."/>
            <person name="Detter J.C."/>
            <person name="Han C."/>
            <person name="Larimer F."/>
            <person name="Land M."/>
            <person name="Hauser L."/>
            <person name="Markowitz V."/>
            <person name="Cheng J.-F."/>
            <person name="Hugenholtz P."/>
            <person name="Woyke T."/>
            <person name="Wu D."/>
            <person name="Klenk H.-P."/>
            <person name="Eisen J.A."/>
        </authorList>
    </citation>
    <scope>NUCLEOTIDE SEQUENCE [LARGE SCALE GENOMIC DNA]</scope>
    <source>
        <strain evidence="3">ATCC 700099 / DSM 44233 / CIP 104796 / JCM 9543 / NBRC 105858 / Y-104</strain>
    </source>
</reference>
<dbReference type="KEGG" id="nml:Namu_0229"/>
<dbReference type="EMBL" id="CP001737">
    <property type="protein sequence ID" value="ACV76660.1"/>
    <property type="molecule type" value="Genomic_DNA"/>
</dbReference>
<dbReference type="Gene3D" id="3.10.450.50">
    <property type="match status" value="1"/>
</dbReference>
<dbReference type="AlphaFoldDB" id="C8XJX7"/>
<dbReference type="InterPro" id="IPR037401">
    <property type="entry name" value="SnoaL-like"/>
</dbReference>
<dbReference type="OrthoDB" id="6657864at2"/>
<evidence type="ECO:0000259" key="1">
    <source>
        <dbReference type="Pfam" id="PF12680"/>
    </source>
</evidence>
<dbReference type="InterPro" id="IPR032710">
    <property type="entry name" value="NTF2-like_dom_sf"/>
</dbReference>
<protein>
    <recommendedName>
        <fullName evidence="1">SnoaL-like domain-containing protein</fullName>
    </recommendedName>
</protein>